<evidence type="ECO:0000256" key="12">
    <source>
        <dbReference type="SAM" id="MobiDB-lite"/>
    </source>
</evidence>
<dbReference type="Pfam" id="PF04760">
    <property type="entry name" value="IF2_N"/>
    <property type="match status" value="2"/>
</dbReference>
<name>A0A1X1KMG6_STRMT</name>
<feature type="compositionally biased region" description="Basic and acidic residues" evidence="12">
    <location>
        <begin position="157"/>
        <end position="167"/>
    </location>
</feature>
<comment type="similarity">
    <text evidence="2 10 11">Belongs to the TRAFAC class translation factor GTPase superfamily. Classic translation factor GTPase family. IF-2 subfamily.</text>
</comment>
<keyword evidence="8 10" id="KW-0342">GTP-binding</keyword>
<protein>
    <recommendedName>
        <fullName evidence="3 10">Translation initiation factor IF-2</fullName>
    </recommendedName>
</protein>
<dbReference type="Pfam" id="PF22042">
    <property type="entry name" value="EF-G_D2"/>
    <property type="match status" value="1"/>
</dbReference>
<dbReference type="Gene3D" id="3.40.50.10050">
    <property type="entry name" value="Translation initiation factor IF- 2, domain 3"/>
    <property type="match status" value="1"/>
</dbReference>
<evidence type="ECO:0000256" key="4">
    <source>
        <dbReference type="ARBA" id="ARBA00022490"/>
    </source>
</evidence>
<dbReference type="AlphaFoldDB" id="A0A1X1KMG6"/>
<feature type="compositionally biased region" description="Low complexity" evidence="12">
    <location>
        <begin position="50"/>
        <end position="67"/>
    </location>
</feature>
<comment type="caution">
    <text evidence="14">The sequence shown here is derived from an EMBL/GenBank/DDBJ whole genome shotgun (WGS) entry which is preliminary data.</text>
</comment>
<evidence type="ECO:0000256" key="8">
    <source>
        <dbReference type="ARBA" id="ARBA00023134"/>
    </source>
</evidence>
<feature type="compositionally biased region" description="Basic and acidic residues" evidence="12">
    <location>
        <begin position="176"/>
        <end position="187"/>
    </location>
</feature>
<dbReference type="FunFam" id="2.40.30.10:FF:000007">
    <property type="entry name" value="Translation initiation factor IF-2"/>
    <property type="match status" value="1"/>
</dbReference>
<dbReference type="InterPro" id="IPR000178">
    <property type="entry name" value="TF_IF2_bacterial-like"/>
</dbReference>
<dbReference type="RefSeq" id="WP_084949961.1">
    <property type="nucleotide sequence ID" value="NZ_NCVI01000016.1"/>
</dbReference>
<dbReference type="PROSITE" id="PS01176">
    <property type="entry name" value="IF2"/>
    <property type="match status" value="1"/>
</dbReference>
<dbReference type="Gene3D" id="1.10.10.2480">
    <property type="match status" value="1"/>
</dbReference>
<dbReference type="Pfam" id="PF00009">
    <property type="entry name" value="GTP_EFTU"/>
    <property type="match status" value="1"/>
</dbReference>
<dbReference type="InterPro" id="IPR027417">
    <property type="entry name" value="P-loop_NTPase"/>
</dbReference>
<feature type="compositionally biased region" description="Low complexity" evidence="12">
    <location>
        <begin position="129"/>
        <end position="141"/>
    </location>
</feature>
<dbReference type="PANTHER" id="PTHR43381:SF5">
    <property type="entry name" value="TR-TYPE G DOMAIN-CONTAINING PROTEIN"/>
    <property type="match status" value="1"/>
</dbReference>
<keyword evidence="6 10" id="KW-0547">Nucleotide-binding</keyword>
<dbReference type="Pfam" id="PF11987">
    <property type="entry name" value="IF-2"/>
    <property type="match status" value="1"/>
</dbReference>
<dbReference type="Gene3D" id="3.40.50.300">
    <property type="entry name" value="P-loop containing nucleotide triphosphate hydrolases"/>
    <property type="match status" value="1"/>
</dbReference>
<evidence type="ECO:0000256" key="5">
    <source>
        <dbReference type="ARBA" id="ARBA00022540"/>
    </source>
</evidence>
<evidence type="ECO:0000256" key="3">
    <source>
        <dbReference type="ARBA" id="ARBA00020675"/>
    </source>
</evidence>
<proteinExistence type="inferred from homology"/>
<dbReference type="FunFam" id="3.40.50.300:FF:000019">
    <property type="entry name" value="Translation initiation factor IF-2"/>
    <property type="match status" value="1"/>
</dbReference>
<dbReference type="InterPro" id="IPR015760">
    <property type="entry name" value="TIF_IF2"/>
</dbReference>
<dbReference type="PROSITE" id="PS51722">
    <property type="entry name" value="G_TR_2"/>
    <property type="match status" value="1"/>
</dbReference>
<feature type="binding site" evidence="10">
    <location>
        <begin position="441"/>
        <end position="448"/>
    </location>
    <ligand>
        <name>GTP</name>
        <dbReference type="ChEBI" id="CHEBI:37565"/>
    </ligand>
</feature>
<evidence type="ECO:0000313" key="14">
    <source>
        <dbReference type="EMBL" id="ORP00615.1"/>
    </source>
</evidence>
<dbReference type="CDD" id="cd01887">
    <property type="entry name" value="IF2_eIF5B"/>
    <property type="match status" value="1"/>
</dbReference>
<evidence type="ECO:0000313" key="15">
    <source>
        <dbReference type="Proteomes" id="UP000193102"/>
    </source>
</evidence>
<feature type="compositionally biased region" description="Basic and acidic residues" evidence="12">
    <location>
        <begin position="110"/>
        <end position="125"/>
    </location>
</feature>
<dbReference type="InterPro" id="IPR023115">
    <property type="entry name" value="TIF_IF2_dom3"/>
</dbReference>
<evidence type="ECO:0000256" key="7">
    <source>
        <dbReference type="ARBA" id="ARBA00022917"/>
    </source>
</evidence>
<dbReference type="Proteomes" id="UP000193102">
    <property type="component" value="Unassembled WGS sequence"/>
</dbReference>
<evidence type="ECO:0000256" key="2">
    <source>
        <dbReference type="ARBA" id="ARBA00007733"/>
    </source>
</evidence>
<dbReference type="InterPro" id="IPR000795">
    <property type="entry name" value="T_Tr_GTP-bd_dom"/>
</dbReference>
<comment type="subcellular location">
    <subcellularLocation>
        <location evidence="1 10">Cytoplasm</location>
    </subcellularLocation>
</comment>
<feature type="region of interest" description="Disordered" evidence="12">
    <location>
        <begin position="50"/>
        <end position="239"/>
    </location>
</feature>
<dbReference type="GO" id="GO:0005829">
    <property type="term" value="C:cytosol"/>
    <property type="evidence" value="ECO:0007669"/>
    <property type="project" value="TreeGrafter"/>
</dbReference>
<feature type="binding site" evidence="10">
    <location>
        <begin position="487"/>
        <end position="491"/>
    </location>
    <ligand>
        <name>GTP</name>
        <dbReference type="ChEBI" id="CHEBI:37565"/>
    </ligand>
</feature>
<evidence type="ECO:0000256" key="1">
    <source>
        <dbReference type="ARBA" id="ARBA00004496"/>
    </source>
</evidence>
<dbReference type="InterPro" id="IPR006847">
    <property type="entry name" value="IF2_N"/>
</dbReference>
<feature type="region of interest" description="Disordered" evidence="12">
    <location>
        <begin position="269"/>
        <end position="345"/>
    </location>
</feature>
<feature type="region of interest" description="G-domain" evidence="10">
    <location>
        <begin position="435"/>
        <end position="583"/>
    </location>
</feature>
<feature type="compositionally biased region" description="Basic and acidic residues" evidence="12">
    <location>
        <begin position="68"/>
        <end position="90"/>
    </location>
</feature>
<dbReference type="Gene3D" id="2.40.30.10">
    <property type="entry name" value="Translation factors"/>
    <property type="match status" value="2"/>
</dbReference>
<reference evidence="14 15" key="1">
    <citation type="journal article" date="2016" name="Eur. J. Clin. Microbiol. Infect. Dis.">
        <title>Whole genome sequencing as a tool for phylogenetic analysis of clinical strains of Mitis group streptococci.</title>
        <authorList>
            <person name="Rasmussen L.H."/>
            <person name="Dargis R."/>
            <person name="Hojholt K."/>
            <person name="Christensen J.J."/>
            <person name="Skovgaard O."/>
            <person name="Justesen U.S."/>
            <person name="Rosenvinge F.S."/>
            <person name="Moser C."/>
            <person name="Lukjancenko O."/>
            <person name="Rasmussen S."/>
            <person name="Nielsen X.C."/>
        </authorList>
    </citation>
    <scope>NUCLEOTIDE SEQUENCE [LARGE SCALE GENOMIC DNA]</scope>
    <source>
        <strain evidence="14 15">RH_17024_08</strain>
    </source>
</reference>
<gene>
    <name evidence="10" type="primary">infB</name>
    <name evidence="14" type="ORF">B7697_01380</name>
</gene>
<dbReference type="NCBIfam" id="TIGR00231">
    <property type="entry name" value="small_GTP"/>
    <property type="match status" value="1"/>
</dbReference>
<accession>A0A1X1KMG6</accession>
<dbReference type="EMBL" id="NCVI01000016">
    <property type="protein sequence ID" value="ORP00615.1"/>
    <property type="molecule type" value="Genomic_DNA"/>
</dbReference>
<feature type="compositionally biased region" description="Low complexity" evidence="12">
    <location>
        <begin position="300"/>
        <end position="318"/>
    </location>
</feature>
<dbReference type="GO" id="GO:0003743">
    <property type="term" value="F:translation initiation factor activity"/>
    <property type="evidence" value="ECO:0007669"/>
    <property type="project" value="UniProtKB-UniRule"/>
</dbReference>
<dbReference type="InterPro" id="IPR005225">
    <property type="entry name" value="Small_GTP-bd"/>
</dbReference>
<evidence type="ECO:0000256" key="11">
    <source>
        <dbReference type="RuleBase" id="RU000644"/>
    </source>
</evidence>
<comment type="function">
    <text evidence="9 10 11">One of the essential components for the initiation of protein synthesis. Protects formylmethionyl-tRNA from spontaneous hydrolysis and promotes its binding to the 30S ribosomal subunits. Also involved in the hydrolysis of GTP during the formation of the 70S ribosomal complex.</text>
</comment>
<dbReference type="InterPro" id="IPR044145">
    <property type="entry name" value="IF2_II"/>
</dbReference>
<dbReference type="PANTHER" id="PTHR43381">
    <property type="entry name" value="TRANSLATION INITIATION FACTOR IF-2-RELATED"/>
    <property type="match status" value="1"/>
</dbReference>
<feature type="compositionally biased region" description="Basic and acidic residues" evidence="12">
    <location>
        <begin position="269"/>
        <end position="295"/>
    </location>
</feature>
<dbReference type="FunFam" id="2.40.30.10:FF:000008">
    <property type="entry name" value="Translation initiation factor IF-2"/>
    <property type="match status" value="1"/>
</dbReference>
<dbReference type="SUPFAM" id="SSF50447">
    <property type="entry name" value="Translation proteins"/>
    <property type="match status" value="2"/>
</dbReference>
<keyword evidence="7 10" id="KW-0648">Protein biosynthesis</keyword>
<evidence type="ECO:0000256" key="6">
    <source>
        <dbReference type="ARBA" id="ARBA00022741"/>
    </source>
</evidence>
<dbReference type="InterPro" id="IPR036925">
    <property type="entry name" value="TIF_IF2_dom3_sf"/>
</dbReference>
<dbReference type="SUPFAM" id="SSF52540">
    <property type="entry name" value="P-loop containing nucleoside triphosphate hydrolases"/>
    <property type="match status" value="1"/>
</dbReference>
<keyword evidence="4 10" id="KW-0963">Cytoplasm</keyword>
<feature type="binding site" evidence="10">
    <location>
        <begin position="541"/>
        <end position="544"/>
    </location>
    <ligand>
        <name>GTP</name>
        <dbReference type="ChEBI" id="CHEBI:37565"/>
    </ligand>
</feature>
<dbReference type="HAMAP" id="MF_00100_B">
    <property type="entry name" value="IF_2_B"/>
    <property type="match status" value="1"/>
</dbReference>
<dbReference type="GO" id="GO:0005525">
    <property type="term" value="F:GTP binding"/>
    <property type="evidence" value="ECO:0007669"/>
    <property type="project" value="UniProtKB-KW"/>
</dbReference>
<dbReference type="FunFam" id="1.10.10.2480:FF:000003">
    <property type="entry name" value="Translation initiation factor IF-2"/>
    <property type="match status" value="1"/>
</dbReference>
<dbReference type="InterPro" id="IPR009000">
    <property type="entry name" value="Transl_B-barrel_sf"/>
</dbReference>
<evidence type="ECO:0000259" key="13">
    <source>
        <dbReference type="PROSITE" id="PS51722"/>
    </source>
</evidence>
<organism evidence="14 15">
    <name type="scientific">Streptococcus mitis</name>
    <dbReference type="NCBI Taxonomy" id="28037"/>
    <lineage>
        <taxon>Bacteria</taxon>
        <taxon>Bacillati</taxon>
        <taxon>Bacillota</taxon>
        <taxon>Bacilli</taxon>
        <taxon>Lactobacillales</taxon>
        <taxon>Streptococcaceae</taxon>
        <taxon>Streptococcus</taxon>
        <taxon>Streptococcus mitis group</taxon>
    </lineage>
</organism>
<dbReference type="GO" id="GO:0003924">
    <property type="term" value="F:GTPase activity"/>
    <property type="evidence" value="ECO:0007669"/>
    <property type="project" value="UniProtKB-UniRule"/>
</dbReference>
<dbReference type="CDD" id="cd03702">
    <property type="entry name" value="IF2_mtIF2_II"/>
    <property type="match status" value="1"/>
</dbReference>
<evidence type="ECO:0000256" key="9">
    <source>
        <dbReference type="ARBA" id="ARBA00025162"/>
    </source>
</evidence>
<dbReference type="CDD" id="cd03692">
    <property type="entry name" value="mtIF2_IVc"/>
    <property type="match status" value="1"/>
</dbReference>
<dbReference type="SUPFAM" id="SSF52156">
    <property type="entry name" value="Initiation factor IF2/eIF5b, domain 3"/>
    <property type="match status" value="1"/>
</dbReference>
<evidence type="ECO:0000256" key="10">
    <source>
        <dbReference type="HAMAP-Rule" id="MF_00100"/>
    </source>
</evidence>
<feature type="domain" description="Tr-type G" evidence="13">
    <location>
        <begin position="432"/>
        <end position="599"/>
    </location>
</feature>
<sequence length="930" mass="102674">MSKKRLYEIAKELGKESKEVVARAKELGLDVKSHSSSVEEAVAAKIAASFKPAAAPKVEAKPAAPKASAEKKAEKSEPAKPAVAKEEAKPAEPVAPKAEKVAIKPQSRNFKAEREARAKEQAERRKQNKGNNRDQQQNGNRQKNDGRNGGKQGQGNRDNRRFNDQAKKQQGQQNRGNERRQQEDKRPNQAAPRIDFKARAAALKAEQNAEYARSSEERFKQTQAAKEALAQANKRKEPEEIFEEAAKLAEQAQQVQAVVETAPVKKEVAVDTRRKKQARPDKERDDYDREEDGPRKQQKNRSSQNQVRNQRNSNWNNNKKNKKGNNKNNRNQAPKPVTERKFHELPTEFEYTDGMTVAEIAKRIKREPAEIVKKLFMMGVMATQNQSLDGETIELLMVDYGIEAKQKVEVDNADIERFFVEDGYLNEDELVERPPVVTIMGHVDHGKTTLLDTLRNSRVATGEAGGITQHIGAYQIVENGKKITFLDTPGHAAFTSMRARGASVTDITILVVAADDGVMPQTIEAINHSKAANVPIIVAINKIDKPGANPERVIGELAEHGVMSTAWGGDSEFVEISAKFNQNIEELLETVLLVAEIQELKADPTVRAIGTVIEARLDKGKGAVATLLVQQGTLNVQDPIVVGNTFGRVRAMTNDLGRRVKVAGPSTPVSITGLNEAPMAGDHFAVYEDEKSARAAGEERAKRALMKQRQATQRVSLENLFDTLKAGELKSVNVIIKADVQGSVEALSASLQKIDVEGVKVTIVHSAVGAINESDVTLAEASNAFIVGFNVRPTPQARQQAEADDVEIRLHSIIYKVIEEMEEAMKGMLDPEFEEKVIGEAVIRETFKVSKVGTIGGFMVINGKVTRDSKVRVIRDGVVIYDGELASLKHYKDDVKEVTNGREGGLMIDGYNDIKTDDVIEAYVMEEIKR</sequence>
<dbReference type="InterPro" id="IPR053905">
    <property type="entry name" value="EF-G-like_DII"/>
</dbReference>
<dbReference type="NCBIfam" id="TIGR00487">
    <property type="entry name" value="IF-2"/>
    <property type="match status" value="1"/>
</dbReference>
<dbReference type="FunFam" id="3.40.50.10050:FF:000001">
    <property type="entry name" value="Translation initiation factor IF-2"/>
    <property type="match status" value="1"/>
</dbReference>
<keyword evidence="5 10" id="KW-0396">Initiation factor</keyword>